<dbReference type="STRING" id="988480.A0A075ASY0"/>
<keyword evidence="4" id="KW-1185">Reference proteome</keyword>
<evidence type="ECO:0000313" key="3">
    <source>
        <dbReference type="EMBL" id="EPZ33280.1"/>
    </source>
</evidence>
<evidence type="ECO:0000313" key="4">
    <source>
        <dbReference type="Proteomes" id="UP000030755"/>
    </source>
</evidence>
<evidence type="ECO:0000256" key="2">
    <source>
        <dbReference type="SAM" id="MobiDB-lite"/>
    </source>
</evidence>
<keyword evidence="1" id="KW-0175">Coiled coil</keyword>
<dbReference type="EMBL" id="KE561068">
    <property type="protein sequence ID" value="EPZ33280.1"/>
    <property type="molecule type" value="Genomic_DNA"/>
</dbReference>
<feature type="coiled-coil region" evidence="1">
    <location>
        <begin position="425"/>
        <end position="473"/>
    </location>
</feature>
<feature type="coiled-coil region" evidence="1">
    <location>
        <begin position="120"/>
        <end position="161"/>
    </location>
</feature>
<dbReference type="HOGENOM" id="CLU_481592_0_0_1"/>
<accession>A0A075ASY0</accession>
<reference evidence="3 4" key="1">
    <citation type="journal article" date="2013" name="Curr. Biol.">
        <title>Shared signatures of parasitism and phylogenomics unite Cryptomycota and microsporidia.</title>
        <authorList>
            <person name="James T.Y."/>
            <person name="Pelin A."/>
            <person name="Bonen L."/>
            <person name="Ahrendt S."/>
            <person name="Sain D."/>
            <person name="Corradi N."/>
            <person name="Stajich J.E."/>
        </authorList>
    </citation>
    <scope>NUCLEOTIDE SEQUENCE [LARGE SCALE GENOMIC DNA]</scope>
    <source>
        <strain evidence="3 4">CSF55</strain>
    </source>
</reference>
<feature type="coiled-coil region" evidence="1">
    <location>
        <begin position="302"/>
        <end position="379"/>
    </location>
</feature>
<feature type="compositionally biased region" description="Basic and acidic residues" evidence="2">
    <location>
        <begin position="75"/>
        <end position="92"/>
    </location>
</feature>
<proteinExistence type="predicted"/>
<name>A0A075ASY0_ROZAC</name>
<evidence type="ECO:0000256" key="1">
    <source>
        <dbReference type="SAM" id="Coils"/>
    </source>
</evidence>
<feature type="region of interest" description="Disordered" evidence="2">
    <location>
        <begin position="70"/>
        <end position="95"/>
    </location>
</feature>
<dbReference type="AlphaFoldDB" id="A0A075ASY0"/>
<sequence length="566" mass="66792">MSTDRRDINSATIPMKEDENEDILKQLGLADSPSAKSVIDAAVVKTEDVPTFLEKADSLRRRRRRTIDVGQPLNEIDKSEKHEENATDDGKISGDTNLTKKVVELQRELRRSSSNNNDVIQAHQKSIEDYTKKVLELKDLLSTEKKKVEDLERNMTDLSQKWKDDVVIYRPNWDKEKIRNENDHKISEINSKHLQDIQNYKKERESILSLKDMYSKAEIATKALSNLENILKENLQTQNELQNLMDSLQESINAYKCREEDLKRQISLEREYLQTKINEILKDKAAYDKRMQDDSLEVEKIKEEFRKEKKLLLEDIQREKSELSMEKNRMRIEAERLRELEAETKRRIAILESQSQSDLQNAERERSKIDQEKSEILREKSILGAERDRLKHLKDAIDIESEQLKINKQSFESMYAAAFDSRREAQREKREADLLNQKNMKLLQELEQKDHLINMKERELRKTQKKIQKDRLAILQSSSKINMLENENEKSVEDYNIENQFHISPNSKHDAFDIQPNKNYPRPQYIQPLKSIRNQGQIKNALKYLAYDQGHNDILSQQKYLTQLKQ</sequence>
<feature type="coiled-coil region" evidence="1">
    <location>
        <begin position="224"/>
        <end position="265"/>
    </location>
</feature>
<gene>
    <name evidence="3" type="ORF">O9G_001631</name>
</gene>
<organism evidence="3 4">
    <name type="scientific">Rozella allomycis (strain CSF55)</name>
    <dbReference type="NCBI Taxonomy" id="988480"/>
    <lineage>
        <taxon>Eukaryota</taxon>
        <taxon>Fungi</taxon>
        <taxon>Fungi incertae sedis</taxon>
        <taxon>Cryptomycota</taxon>
        <taxon>Cryptomycota incertae sedis</taxon>
        <taxon>Rozella</taxon>
    </lineage>
</organism>
<dbReference type="Proteomes" id="UP000030755">
    <property type="component" value="Unassembled WGS sequence"/>
</dbReference>
<protein>
    <submittedName>
        <fullName evidence="3">Uncharacterized protein</fullName>
    </submittedName>
</protein>